<dbReference type="InterPro" id="IPR045861">
    <property type="entry name" value="CorA_cytoplasmic_dom"/>
</dbReference>
<evidence type="ECO:0000313" key="14">
    <source>
        <dbReference type="EMBL" id="PZQ45783.1"/>
    </source>
</evidence>
<dbReference type="GO" id="GO:0015087">
    <property type="term" value="F:cobalt ion transmembrane transporter activity"/>
    <property type="evidence" value="ECO:0007669"/>
    <property type="project" value="TreeGrafter"/>
</dbReference>
<comment type="similarity">
    <text evidence="2">Belongs to the CorA metal ion transporter (MIT) (TC 1.A.35) family.</text>
</comment>
<keyword evidence="7 13" id="KW-0812">Transmembrane</keyword>
<evidence type="ECO:0000256" key="3">
    <source>
        <dbReference type="ARBA" id="ARBA00019439"/>
    </source>
</evidence>
<keyword evidence="9 13" id="KW-1133">Transmembrane helix</keyword>
<evidence type="ECO:0000256" key="7">
    <source>
        <dbReference type="ARBA" id="ARBA00022692"/>
    </source>
</evidence>
<feature type="transmembrane region" description="Helical" evidence="13">
    <location>
        <begin position="300"/>
        <end position="320"/>
    </location>
</feature>
<sequence>MINLYKADGNVLVSVDTLAELDPSQNVLWIDLLNPSREEDIAVEEFLKISIPTQEDMKESEPSARLYDEHGADYMTMQAVSLIDLEQPKKCPITFILHTNALVTVRYEDFASLHIYADRAKKKNGVPMASAQGIMFDIIESFINRIADTLETLDEGIDKISDAIFRSKKISIKRKNEIFQASIRKIGGKGDMLGMLRESLTGITRLLSHHNARMPENPPKPVRIKMNSLTRDVAALADHANFLSGKMGFLLDATLGLINLEQNQIIKIFSVAAVVFLPPTLIASMYGMNFQNMPELQSAWGYPITLIVMLVSALIPLAYFQKKGWL</sequence>
<gene>
    <name evidence="14" type="ORF">DI551_06495</name>
</gene>
<protein>
    <recommendedName>
        <fullName evidence="3">Magnesium transport protein CorA</fullName>
    </recommendedName>
</protein>
<evidence type="ECO:0000256" key="6">
    <source>
        <dbReference type="ARBA" id="ARBA00022519"/>
    </source>
</evidence>
<evidence type="ECO:0000256" key="2">
    <source>
        <dbReference type="ARBA" id="ARBA00009765"/>
    </source>
</evidence>
<evidence type="ECO:0000256" key="4">
    <source>
        <dbReference type="ARBA" id="ARBA00022448"/>
    </source>
</evidence>
<feature type="transmembrane region" description="Helical" evidence="13">
    <location>
        <begin position="268"/>
        <end position="288"/>
    </location>
</feature>
<dbReference type="PANTHER" id="PTHR47685">
    <property type="entry name" value="MAGNESIUM TRANSPORT PROTEIN CORA"/>
    <property type="match status" value="1"/>
</dbReference>
<evidence type="ECO:0000256" key="10">
    <source>
        <dbReference type="ARBA" id="ARBA00023065"/>
    </source>
</evidence>
<dbReference type="SUPFAM" id="SSF144083">
    <property type="entry name" value="Magnesium transport protein CorA, transmembrane region"/>
    <property type="match status" value="1"/>
</dbReference>
<evidence type="ECO:0000256" key="8">
    <source>
        <dbReference type="ARBA" id="ARBA00022842"/>
    </source>
</evidence>
<dbReference type="SUPFAM" id="SSF143865">
    <property type="entry name" value="CorA soluble domain-like"/>
    <property type="match status" value="1"/>
</dbReference>
<dbReference type="AlphaFoldDB" id="A0A2W5PTM2"/>
<name>A0A2W5PTM2_9BACT</name>
<accession>A0A2W5PTM2</accession>
<dbReference type="Proteomes" id="UP000249417">
    <property type="component" value="Unassembled WGS sequence"/>
</dbReference>
<organism evidence="14 15">
    <name type="scientific">Micavibrio aeruginosavorus</name>
    <dbReference type="NCBI Taxonomy" id="349221"/>
    <lineage>
        <taxon>Bacteria</taxon>
        <taxon>Pseudomonadati</taxon>
        <taxon>Bdellovibrionota</taxon>
        <taxon>Bdellovibrionia</taxon>
        <taxon>Bdellovibrionales</taxon>
        <taxon>Pseudobdellovibrionaceae</taxon>
        <taxon>Micavibrio</taxon>
    </lineage>
</organism>
<evidence type="ECO:0000256" key="11">
    <source>
        <dbReference type="ARBA" id="ARBA00023136"/>
    </source>
</evidence>
<reference evidence="14 15" key="1">
    <citation type="submission" date="2017-08" db="EMBL/GenBank/DDBJ databases">
        <title>Infants hospitalized years apart are colonized by the same room-sourced microbial strains.</title>
        <authorList>
            <person name="Brooks B."/>
            <person name="Olm M.R."/>
            <person name="Firek B.A."/>
            <person name="Baker R."/>
            <person name="Thomas B.C."/>
            <person name="Morowitz M.J."/>
            <person name="Banfield J.F."/>
        </authorList>
    </citation>
    <scope>NUCLEOTIDE SEQUENCE [LARGE SCALE GENOMIC DNA]</scope>
    <source>
        <strain evidence="14">S2_005_002_R2_29</strain>
    </source>
</reference>
<dbReference type="Gene3D" id="1.20.58.340">
    <property type="entry name" value="Magnesium transport protein CorA, transmembrane region"/>
    <property type="match status" value="1"/>
</dbReference>
<evidence type="ECO:0000256" key="9">
    <source>
        <dbReference type="ARBA" id="ARBA00022989"/>
    </source>
</evidence>
<dbReference type="EMBL" id="QFQB01000039">
    <property type="protein sequence ID" value="PZQ45783.1"/>
    <property type="molecule type" value="Genomic_DNA"/>
</dbReference>
<keyword evidence="5" id="KW-1003">Cell membrane</keyword>
<comment type="caution">
    <text evidence="14">The sequence shown here is derived from an EMBL/GenBank/DDBJ whole genome shotgun (WGS) entry which is preliminary data.</text>
</comment>
<dbReference type="InterPro" id="IPR050829">
    <property type="entry name" value="CorA_MIT"/>
</dbReference>
<comment type="subcellular location">
    <subcellularLocation>
        <location evidence="1">Cell inner membrane</location>
        <topology evidence="1">Multi-pass membrane protein</topology>
    </subcellularLocation>
</comment>
<dbReference type="FunFam" id="1.20.58.340:FF:000001">
    <property type="entry name" value="Magnesium transport protein CorA"/>
    <property type="match status" value="1"/>
</dbReference>
<dbReference type="Pfam" id="PF01544">
    <property type="entry name" value="CorA"/>
    <property type="match status" value="1"/>
</dbReference>
<dbReference type="GO" id="GO:0015095">
    <property type="term" value="F:magnesium ion transmembrane transporter activity"/>
    <property type="evidence" value="ECO:0007669"/>
    <property type="project" value="TreeGrafter"/>
</dbReference>
<dbReference type="GO" id="GO:0005886">
    <property type="term" value="C:plasma membrane"/>
    <property type="evidence" value="ECO:0007669"/>
    <property type="project" value="UniProtKB-SubCell"/>
</dbReference>
<keyword evidence="10" id="KW-0406">Ion transport</keyword>
<evidence type="ECO:0000256" key="13">
    <source>
        <dbReference type="SAM" id="Phobius"/>
    </source>
</evidence>
<keyword evidence="4" id="KW-0813">Transport</keyword>
<dbReference type="Gene3D" id="3.30.460.20">
    <property type="entry name" value="CorA soluble domain-like"/>
    <property type="match status" value="1"/>
</dbReference>
<proteinExistence type="inferred from homology"/>
<dbReference type="InterPro" id="IPR002523">
    <property type="entry name" value="MgTranspt_CorA/ZnTranspt_ZntB"/>
</dbReference>
<dbReference type="GO" id="GO:0015099">
    <property type="term" value="F:nickel cation transmembrane transporter activity"/>
    <property type="evidence" value="ECO:0007669"/>
    <property type="project" value="TreeGrafter"/>
</dbReference>
<dbReference type="CDD" id="cd12837">
    <property type="entry name" value="EcCorA-like_u1"/>
    <property type="match status" value="1"/>
</dbReference>
<evidence type="ECO:0000256" key="1">
    <source>
        <dbReference type="ARBA" id="ARBA00004429"/>
    </source>
</evidence>
<keyword evidence="8" id="KW-0460">Magnesium</keyword>
<keyword evidence="6" id="KW-0997">Cell inner membrane</keyword>
<keyword evidence="11 13" id="KW-0472">Membrane</keyword>
<dbReference type="InterPro" id="IPR045863">
    <property type="entry name" value="CorA_TM1_TM2"/>
</dbReference>
<dbReference type="PANTHER" id="PTHR47685:SF1">
    <property type="entry name" value="MAGNESIUM TRANSPORT PROTEIN CORA"/>
    <property type="match status" value="1"/>
</dbReference>
<evidence type="ECO:0000256" key="12">
    <source>
        <dbReference type="ARBA" id="ARBA00034269"/>
    </source>
</evidence>
<comment type="catalytic activity">
    <reaction evidence="12">
        <text>Mg(2+)(in) = Mg(2+)(out)</text>
        <dbReference type="Rhea" id="RHEA:29827"/>
        <dbReference type="ChEBI" id="CHEBI:18420"/>
    </reaction>
</comment>
<evidence type="ECO:0000313" key="15">
    <source>
        <dbReference type="Proteomes" id="UP000249417"/>
    </source>
</evidence>
<evidence type="ECO:0000256" key="5">
    <source>
        <dbReference type="ARBA" id="ARBA00022475"/>
    </source>
</evidence>